<evidence type="ECO:0000259" key="1">
    <source>
        <dbReference type="PROSITE" id="PS51671"/>
    </source>
</evidence>
<reference evidence="2 3" key="1">
    <citation type="submission" date="2013-07" db="EMBL/GenBank/DDBJ databases">
        <title>Genome of Archaeoglobus fulgidus.</title>
        <authorList>
            <person name="Fiebig A."/>
            <person name="Birkeland N.-K."/>
        </authorList>
    </citation>
    <scope>NUCLEOTIDE SEQUENCE [LARGE SCALE GENOMIC DNA]</scope>
    <source>
        <strain evidence="2 3">DSM 8774</strain>
    </source>
</reference>
<dbReference type="EMBL" id="CP006577">
    <property type="protein sequence ID" value="AIG97807.1"/>
    <property type="molecule type" value="Genomic_DNA"/>
</dbReference>
<dbReference type="InterPro" id="IPR045865">
    <property type="entry name" value="ACT-like_dom_sf"/>
</dbReference>
<dbReference type="Proteomes" id="UP000028501">
    <property type="component" value="Chromosome"/>
</dbReference>
<dbReference type="SUPFAM" id="SSF55021">
    <property type="entry name" value="ACT-like"/>
    <property type="match status" value="1"/>
</dbReference>
<sequence>MSDVLITLSVELEDRPGQLLKVLQPISGMGGNIVGIVHQRGKKTPLNRLPVEISFKMDSEKVQKLIDELKSLGIIIRSFNEVRLTATTSVLLIGHLIHTDISDTISSIDEDGEAECVEMHVSMPEISGPSTAIITISASGKEKLKEAVEKLREVCRKKEIILIEPVNEELV</sequence>
<dbReference type="CDD" id="cd04886">
    <property type="entry name" value="ACT_ThrD-II-like"/>
    <property type="match status" value="1"/>
</dbReference>
<dbReference type="InterPro" id="IPR044561">
    <property type="entry name" value="ACT_ThrD-II-like"/>
</dbReference>
<dbReference type="HOGENOM" id="CLU_094842_1_0_2"/>
<dbReference type="AlphaFoldDB" id="A0A075WDN6"/>
<dbReference type="RefSeq" id="WP_048095425.1">
    <property type="nucleotide sequence ID" value="NZ_CP006577.1"/>
</dbReference>
<dbReference type="InterPro" id="IPR002912">
    <property type="entry name" value="ACT_dom"/>
</dbReference>
<organism evidence="2 3">
    <name type="scientific">Archaeoglobus fulgidus DSM 8774</name>
    <dbReference type="NCBI Taxonomy" id="1344584"/>
    <lineage>
        <taxon>Archaea</taxon>
        <taxon>Methanobacteriati</taxon>
        <taxon>Methanobacteriota</taxon>
        <taxon>Archaeoglobi</taxon>
        <taxon>Archaeoglobales</taxon>
        <taxon>Archaeoglobaceae</taxon>
        <taxon>Archaeoglobus</taxon>
    </lineage>
</organism>
<proteinExistence type="predicted"/>
<protein>
    <submittedName>
        <fullName evidence="2">ACT-domain protein-containing protein, predicted allosteric regulator of homoserine dehydrogenase</fullName>
    </submittedName>
</protein>
<dbReference type="PROSITE" id="PS51671">
    <property type="entry name" value="ACT"/>
    <property type="match status" value="1"/>
</dbReference>
<name>A0A075WDN6_ARCFL</name>
<feature type="domain" description="ACT" evidence="1">
    <location>
        <begin position="7"/>
        <end position="83"/>
    </location>
</feature>
<dbReference type="Pfam" id="PF01842">
    <property type="entry name" value="ACT"/>
    <property type="match status" value="1"/>
</dbReference>
<evidence type="ECO:0000313" key="3">
    <source>
        <dbReference type="Proteomes" id="UP000028501"/>
    </source>
</evidence>
<evidence type="ECO:0000313" key="2">
    <source>
        <dbReference type="EMBL" id="AIG97807.1"/>
    </source>
</evidence>
<gene>
    <name evidence="2" type="ORF">AFULGI_00010240</name>
</gene>
<accession>A0A075WDN6</accession>
<dbReference type="KEGG" id="afg:AFULGI_00010240"/>
<dbReference type="Gene3D" id="3.30.70.260">
    <property type="match status" value="1"/>
</dbReference>
<dbReference type="GeneID" id="24794535"/>